<dbReference type="Gene3D" id="1.10.10.60">
    <property type="entry name" value="Homeodomain-like"/>
    <property type="match status" value="2"/>
</dbReference>
<dbReference type="InterPro" id="IPR050204">
    <property type="entry name" value="AraC_XylS_family_regulators"/>
</dbReference>
<dbReference type="InterPro" id="IPR003313">
    <property type="entry name" value="AraC-bd"/>
</dbReference>
<dbReference type="Pfam" id="PF12833">
    <property type="entry name" value="HTH_18"/>
    <property type="match status" value="1"/>
</dbReference>
<evidence type="ECO:0000313" key="5">
    <source>
        <dbReference type="EMBL" id="RYU10798.1"/>
    </source>
</evidence>
<dbReference type="Pfam" id="PF02311">
    <property type="entry name" value="AraC_binding"/>
    <property type="match status" value="1"/>
</dbReference>
<name>A0A4Q5IZP8_9ACTN</name>
<dbReference type="PROSITE" id="PS01124">
    <property type="entry name" value="HTH_ARAC_FAMILY_2"/>
    <property type="match status" value="1"/>
</dbReference>
<organism evidence="5 6">
    <name type="scientific">Nocardioides iriomotensis</name>
    <dbReference type="NCBI Taxonomy" id="715784"/>
    <lineage>
        <taxon>Bacteria</taxon>
        <taxon>Bacillati</taxon>
        <taxon>Actinomycetota</taxon>
        <taxon>Actinomycetes</taxon>
        <taxon>Propionibacteriales</taxon>
        <taxon>Nocardioidaceae</taxon>
        <taxon>Nocardioides</taxon>
    </lineage>
</organism>
<keyword evidence="1" id="KW-0805">Transcription regulation</keyword>
<dbReference type="SUPFAM" id="SSF51215">
    <property type="entry name" value="Regulatory protein AraC"/>
    <property type="match status" value="1"/>
</dbReference>
<dbReference type="InterPro" id="IPR018060">
    <property type="entry name" value="HTH_AraC"/>
</dbReference>
<dbReference type="AlphaFoldDB" id="A0A4Q5IZP8"/>
<dbReference type="PANTHER" id="PTHR46796">
    <property type="entry name" value="HTH-TYPE TRANSCRIPTIONAL ACTIVATOR RHAS-RELATED"/>
    <property type="match status" value="1"/>
</dbReference>
<dbReference type="RefSeq" id="WP_129988389.1">
    <property type="nucleotide sequence ID" value="NZ_SDPU01000028.1"/>
</dbReference>
<keyword evidence="3" id="KW-0804">Transcription</keyword>
<comment type="caution">
    <text evidence="5">The sequence shown here is derived from an EMBL/GenBank/DDBJ whole genome shotgun (WGS) entry which is preliminary data.</text>
</comment>
<protein>
    <submittedName>
        <fullName evidence="5">AraC family transcriptional regulator</fullName>
    </submittedName>
</protein>
<dbReference type="EMBL" id="SDPU01000028">
    <property type="protein sequence ID" value="RYU10798.1"/>
    <property type="molecule type" value="Genomic_DNA"/>
</dbReference>
<dbReference type="SMART" id="SM00342">
    <property type="entry name" value="HTH_ARAC"/>
    <property type="match status" value="1"/>
</dbReference>
<dbReference type="InterPro" id="IPR009057">
    <property type="entry name" value="Homeodomain-like_sf"/>
</dbReference>
<evidence type="ECO:0000313" key="6">
    <source>
        <dbReference type="Proteomes" id="UP000291189"/>
    </source>
</evidence>
<evidence type="ECO:0000256" key="3">
    <source>
        <dbReference type="ARBA" id="ARBA00023163"/>
    </source>
</evidence>
<proteinExistence type="predicted"/>
<evidence type="ECO:0000256" key="2">
    <source>
        <dbReference type="ARBA" id="ARBA00023125"/>
    </source>
</evidence>
<gene>
    <name evidence="5" type="ORF">ETU37_16275</name>
</gene>
<keyword evidence="2" id="KW-0238">DNA-binding</keyword>
<dbReference type="SUPFAM" id="SSF46689">
    <property type="entry name" value="Homeodomain-like"/>
    <property type="match status" value="2"/>
</dbReference>
<accession>A0A4Q5IZP8</accession>
<evidence type="ECO:0000256" key="1">
    <source>
        <dbReference type="ARBA" id="ARBA00023015"/>
    </source>
</evidence>
<dbReference type="GO" id="GO:0003700">
    <property type="term" value="F:DNA-binding transcription factor activity"/>
    <property type="evidence" value="ECO:0007669"/>
    <property type="project" value="InterPro"/>
</dbReference>
<evidence type="ECO:0000259" key="4">
    <source>
        <dbReference type="PROSITE" id="PS01124"/>
    </source>
</evidence>
<sequence length="268" mass="29497">MRSVVAVSDGPVTRLGRLVLAGEVLDDEPIMPRSLRTMDAWVLSVVVDGEGHYRDGDGRDEALGPGAHTLVAPGFPHTYGTTPGRRWTELFAVFSGPLFDSLADLGLLSGTGPRYPRPAPPVEALRLLLRKPPQSERAAEHQLLALADWLVDVQDADAAPDERELTPEIALAAARLTDDQTAALDLDELAGEAGLSYDTFRRRFTAQVGQPPSTYRTSRRLQTAATLLRLTDMTHREIARTLGFADEFHLSRRFRAMYGVAPRDYRRG</sequence>
<dbReference type="InterPro" id="IPR037923">
    <property type="entry name" value="HTH-like"/>
</dbReference>
<reference evidence="5 6" key="1">
    <citation type="submission" date="2019-01" db="EMBL/GenBank/DDBJ databases">
        <title>Nocardioides guangzhouensis sp. nov., an actinobacterium isolated from soil.</title>
        <authorList>
            <person name="Fu Y."/>
            <person name="Cai Y."/>
            <person name="Lin Z."/>
            <person name="Chen P."/>
        </authorList>
    </citation>
    <scope>NUCLEOTIDE SEQUENCE [LARGE SCALE GENOMIC DNA]</scope>
    <source>
        <strain evidence="5 6">NBRC 105384</strain>
    </source>
</reference>
<feature type="domain" description="HTH araC/xylS-type" evidence="4">
    <location>
        <begin position="170"/>
        <end position="268"/>
    </location>
</feature>
<dbReference type="Gene3D" id="2.60.120.280">
    <property type="entry name" value="Regulatory protein AraC"/>
    <property type="match status" value="1"/>
</dbReference>
<dbReference type="Proteomes" id="UP000291189">
    <property type="component" value="Unassembled WGS sequence"/>
</dbReference>
<dbReference type="OrthoDB" id="241790at2"/>
<keyword evidence="6" id="KW-1185">Reference proteome</keyword>
<dbReference type="GO" id="GO:0043565">
    <property type="term" value="F:sequence-specific DNA binding"/>
    <property type="evidence" value="ECO:0007669"/>
    <property type="project" value="InterPro"/>
</dbReference>